<evidence type="ECO:0000313" key="1">
    <source>
        <dbReference type="EMBL" id="JAI02177.1"/>
    </source>
</evidence>
<protein>
    <submittedName>
        <fullName evidence="1">Uncharacterized protein</fullName>
    </submittedName>
</protein>
<organism evidence="1">
    <name type="scientific">Anguilla anguilla</name>
    <name type="common">European freshwater eel</name>
    <name type="synonym">Muraena anguilla</name>
    <dbReference type="NCBI Taxonomy" id="7936"/>
    <lineage>
        <taxon>Eukaryota</taxon>
        <taxon>Metazoa</taxon>
        <taxon>Chordata</taxon>
        <taxon>Craniata</taxon>
        <taxon>Vertebrata</taxon>
        <taxon>Euteleostomi</taxon>
        <taxon>Actinopterygii</taxon>
        <taxon>Neopterygii</taxon>
        <taxon>Teleostei</taxon>
        <taxon>Anguilliformes</taxon>
        <taxon>Anguillidae</taxon>
        <taxon>Anguilla</taxon>
    </lineage>
</organism>
<dbReference type="EMBL" id="GBXM01006401">
    <property type="protein sequence ID" value="JAI02177.1"/>
    <property type="molecule type" value="Transcribed_RNA"/>
</dbReference>
<name>A0A0E9XIA0_ANGAN</name>
<proteinExistence type="predicted"/>
<dbReference type="AlphaFoldDB" id="A0A0E9XIA0"/>
<reference evidence="1" key="1">
    <citation type="submission" date="2014-11" db="EMBL/GenBank/DDBJ databases">
        <authorList>
            <person name="Amaro Gonzalez C."/>
        </authorList>
    </citation>
    <scope>NUCLEOTIDE SEQUENCE</scope>
</reference>
<reference evidence="1" key="2">
    <citation type="journal article" date="2015" name="Fish Shellfish Immunol.">
        <title>Early steps in the European eel (Anguilla anguilla)-Vibrio vulnificus interaction in the gills: Role of the RtxA13 toxin.</title>
        <authorList>
            <person name="Callol A."/>
            <person name="Pajuelo D."/>
            <person name="Ebbesson L."/>
            <person name="Teles M."/>
            <person name="MacKenzie S."/>
            <person name="Amaro C."/>
        </authorList>
    </citation>
    <scope>NUCLEOTIDE SEQUENCE</scope>
</reference>
<accession>A0A0E9XIA0</accession>
<sequence>MCVHMCITVKKQSSKFCALHIWHVEVHKQLNTKMYRLKGVFLLLSRTEWHGFKHMSLICTSK</sequence>